<dbReference type="AlphaFoldDB" id="A0A518BGR1"/>
<dbReference type="Proteomes" id="UP000316921">
    <property type="component" value="Chromosome"/>
</dbReference>
<protein>
    <submittedName>
        <fullName evidence="2">Uncharacterized protein</fullName>
    </submittedName>
</protein>
<keyword evidence="1" id="KW-0732">Signal</keyword>
<keyword evidence="3" id="KW-1185">Reference proteome</keyword>
<evidence type="ECO:0000313" key="2">
    <source>
        <dbReference type="EMBL" id="QDU66178.1"/>
    </source>
</evidence>
<feature type="signal peptide" evidence="1">
    <location>
        <begin position="1"/>
        <end position="26"/>
    </location>
</feature>
<dbReference type="KEGG" id="pbap:Pla133_12440"/>
<dbReference type="PANTHER" id="PTHR42754">
    <property type="entry name" value="ENDOGLUCANASE"/>
    <property type="match status" value="1"/>
</dbReference>
<dbReference type="InterPro" id="IPR011047">
    <property type="entry name" value="Quinoprotein_ADH-like_sf"/>
</dbReference>
<dbReference type="RefSeq" id="WP_145063500.1">
    <property type="nucleotide sequence ID" value="NZ_CP036287.1"/>
</dbReference>
<sequence precursor="true">MTSTLLMRPSSLRLLAPALLAAPALAGQGWVATFGGAGFDSVEEVAATPDGAFVAVGNTTSFDPSGDVWIARVGAGGSAAWERILGGAGADSVQSMVPTADGGALLVGSTASFGSGGWIVKVSSAGSIAWQRTYKGTKQFNAVEHSPNGYYVAGSMDQNGVYNDACVLEIDPTGALLWQKRLAGDAEDVAACLAASDDGVLVSIQSSSGFPGSPKVDPVPFTRPWLVKLDPAGDVLWQRVYNMSGGDVINDIVATDDGGYVAVGEILAMAFFQGDSWTMRLDAAGDLLWDLRAGDSFSLALDQGSQVVATQDGGFVVAGSTATAGAGGEDFWLLGFDAGGTLVWNTTLGNTGFDRGQAIATAPDGDLIVGGYAQGFASASIDGLMMRVSPTGQLDAGCQLAGGATPNEWTSQLSIGVPAVTPSNLALVPTSPLGGTLPIDTWSFLCAPQAAVEGLGCGVNPAGSLAVSGTPDLGGSFSIELDNPLGTQTAGSLPLLALSAAPAVAGSSCGIQVPGFGMAGPGAVGELLVALPSFQTLPGTPWGGAGSPSTVALSVPNDSALLGISIFAQGVLIDAVGPVTIGLTEGAELQLGN</sequence>
<dbReference type="SUPFAM" id="SSF50998">
    <property type="entry name" value="Quinoprotein alcohol dehydrogenase-like"/>
    <property type="match status" value="1"/>
</dbReference>
<feature type="chain" id="PRO_5021892821" evidence="1">
    <location>
        <begin position="27"/>
        <end position="593"/>
    </location>
</feature>
<proteinExistence type="predicted"/>
<name>A0A518BGR1_9BACT</name>
<dbReference type="PANTHER" id="PTHR42754:SF1">
    <property type="entry name" value="LIPOPROTEIN"/>
    <property type="match status" value="1"/>
</dbReference>
<evidence type="ECO:0000313" key="3">
    <source>
        <dbReference type="Proteomes" id="UP000316921"/>
    </source>
</evidence>
<accession>A0A518BGR1</accession>
<organism evidence="2 3">
    <name type="scientific">Engelhardtia mirabilis</name>
    <dbReference type="NCBI Taxonomy" id="2528011"/>
    <lineage>
        <taxon>Bacteria</taxon>
        <taxon>Pseudomonadati</taxon>
        <taxon>Planctomycetota</taxon>
        <taxon>Planctomycetia</taxon>
        <taxon>Planctomycetia incertae sedis</taxon>
        <taxon>Engelhardtia</taxon>
    </lineage>
</organism>
<dbReference type="EMBL" id="CP036287">
    <property type="protein sequence ID" value="QDU66178.1"/>
    <property type="molecule type" value="Genomic_DNA"/>
</dbReference>
<evidence type="ECO:0000256" key="1">
    <source>
        <dbReference type="SAM" id="SignalP"/>
    </source>
</evidence>
<reference evidence="2 3" key="1">
    <citation type="submission" date="2019-02" db="EMBL/GenBank/DDBJ databases">
        <title>Deep-cultivation of Planctomycetes and their phenomic and genomic characterization uncovers novel biology.</title>
        <authorList>
            <person name="Wiegand S."/>
            <person name="Jogler M."/>
            <person name="Boedeker C."/>
            <person name="Pinto D."/>
            <person name="Vollmers J."/>
            <person name="Rivas-Marin E."/>
            <person name="Kohn T."/>
            <person name="Peeters S.H."/>
            <person name="Heuer A."/>
            <person name="Rast P."/>
            <person name="Oberbeckmann S."/>
            <person name="Bunk B."/>
            <person name="Jeske O."/>
            <person name="Meyerdierks A."/>
            <person name="Storesund J.E."/>
            <person name="Kallscheuer N."/>
            <person name="Luecker S."/>
            <person name="Lage O.M."/>
            <person name="Pohl T."/>
            <person name="Merkel B.J."/>
            <person name="Hornburger P."/>
            <person name="Mueller R.-W."/>
            <person name="Bruemmer F."/>
            <person name="Labrenz M."/>
            <person name="Spormann A.M."/>
            <person name="Op den Camp H."/>
            <person name="Overmann J."/>
            <person name="Amann R."/>
            <person name="Jetten M.S.M."/>
            <person name="Mascher T."/>
            <person name="Medema M.H."/>
            <person name="Devos D.P."/>
            <person name="Kaster A.-K."/>
            <person name="Ovreas L."/>
            <person name="Rohde M."/>
            <person name="Galperin M.Y."/>
            <person name="Jogler C."/>
        </authorList>
    </citation>
    <scope>NUCLEOTIDE SEQUENCE [LARGE SCALE GENOMIC DNA]</scope>
    <source>
        <strain evidence="2 3">Pla133</strain>
    </source>
</reference>
<gene>
    <name evidence="2" type="ORF">Pla133_12440</name>
</gene>